<sequence length="121" mass="13872">MKPAIRCNGLEEEEEGTVAVKGLFSRITRYMFWCSREGKGRERKEDILKVPTVPDNSLWRPSAVLYSSPVSRTLLWLPGQNQQNITGEEEEEEEVSSSTVHGLLHRTITPPRLKCHQSIFF</sequence>
<reference evidence="2 3" key="1">
    <citation type="submission" date="2023-09" db="EMBL/GenBank/DDBJ databases">
        <title>Genomes of two closely related lineages of the louse Polyplax serrata with different host specificities.</title>
        <authorList>
            <person name="Martinu J."/>
            <person name="Tarabai H."/>
            <person name="Stefka J."/>
            <person name="Hypsa V."/>
        </authorList>
    </citation>
    <scope>NUCLEOTIDE SEQUENCE [LARGE SCALE GENOMIC DNA]</scope>
    <source>
        <strain evidence="2">98ZLc_SE</strain>
    </source>
</reference>
<evidence type="ECO:0000256" key="1">
    <source>
        <dbReference type="SAM" id="MobiDB-lite"/>
    </source>
</evidence>
<accession>A0ABR1B3L2</accession>
<evidence type="ECO:0000313" key="2">
    <source>
        <dbReference type="EMBL" id="KAK6634106.1"/>
    </source>
</evidence>
<gene>
    <name evidence="2" type="ORF">RUM44_004714</name>
</gene>
<protein>
    <submittedName>
        <fullName evidence="2">Uncharacterized protein</fullName>
    </submittedName>
</protein>
<proteinExistence type="predicted"/>
<comment type="caution">
    <text evidence="2">The sequence shown here is derived from an EMBL/GenBank/DDBJ whole genome shotgun (WGS) entry which is preliminary data.</text>
</comment>
<dbReference type="EMBL" id="JAWJWF010000004">
    <property type="protein sequence ID" value="KAK6634106.1"/>
    <property type="molecule type" value="Genomic_DNA"/>
</dbReference>
<dbReference type="Proteomes" id="UP001359485">
    <property type="component" value="Unassembled WGS sequence"/>
</dbReference>
<feature type="region of interest" description="Disordered" evidence="1">
    <location>
        <begin position="82"/>
        <end position="102"/>
    </location>
</feature>
<name>A0ABR1B3L2_POLSC</name>
<evidence type="ECO:0000313" key="3">
    <source>
        <dbReference type="Proteomes" id="UP001359485"/>
    </source>
</evidence>
<organism evidence="2 3">
    <name type="scientific">Polyplax serrata</name>
    <name type="common">Common mouse louse</name>
    <dbReference type="NCBI Taxonomy" id="468196"/>
    <lineage>
        <taxon>Eukaryota</taxon>
        <taxon>Metazoa</taxon>
        <taxon>Ecdysozoa</taxon>
        <taxon>Arthropoda</taxon>
        <taxon>Hexapoda</taxon>
        <taxon>Insecta</taxon>
        <taxon>Pterygota</taxon>
        <taxon>Neoptera</taxon>
        <taxon>Paraneoptera</taxon>
        <taxon>Psocodea</taxon>
        <taxon>Troctomorpha</taxon>
        <taxon>Phthiraptera</taxon>
        <taxon>Anoplura</taxon>
        <taxon>Polyplacidae</taxon>
        <taxon>Polyplax</taxon>
    </lineage>
</organism>
<keyword evidence="3" id="KW-1185">Reference proteome</keyword>